<dbReference type="PANTHER" id="PTHR24286">
    <property type="entry name" value="CYTOCHROME P450 26"/>
    <property type="match status" value="1"/>
</dbReference>
<keyword evidence="8" id="KW-1185">Reference proteome</keyword>
<dbReference type="Pfam" id="PF00067">
    <property type="entry name" value="p450"/>
    <property type="match status" value="1"/>
</dbReference>
<keyword evidence="1 5" id="KW-0349">Heme</keyword>
<feature type="binding site" description="axial binding residue" evidence="5">
    <location>
        <position position="465"/>
    </location>
    <ligand>
        <name>heme</name>
        <dbReference type="ChEBI" id="CHEBI:30413"/>
    </ligand>
    <ligandPart>
        <name>Fe</name>
        <dbReference type="ChEBI" id="CHEBI:18248"/>
    </ligandPart>
</feature>
<evidence type="ECO:0000256" key="1">
    <source>
        <dbReference type="ARBA" id="ARBA00022617"/>
    </source>
</evidence>
<dbReference type="GO" id="GO:0016829">
    <property type="term" value="F:lyase activity"/>
    <property type="evidence" value="ECO:0007669"/>
    <property type="project" value="UniProtKB-KW"/>
</dbReference>
<evidence type="ECO:0000256" key="4">
    <source>
        <dbReference type="ARBA" id="ARBA00023239"/>
    </source>
</evidence>
<dbReference type="GO" id="GO:0016705">
    <property type="term" value="F:oxidoreductase activity, acting on paired donors, with incorporation or reduction of molecular oxygen"/>
    <property type="evidence" value="ECO:0007669"/>
    <property type="project" value="InterPro"/>
</dbReference>
<evidence type="ECO:0000313" key="7">
    <source>
        <dbReference type="EMBL" id="KAK2988609.1"/>
    </source>
</evidence>
<dbReference type="Gene3D" id="1.10.630.10">
    <property type="entry name" value="Cytochrome P450"/>
    <property type="match status" value="1"/>
</dbReference>
<dbReference type="GO" id="GO:0006631">
    <property type="term" value="P:fatty acid metabolic process"/>
    <property type="evidence" value="ECO:0007669"/>
    <property type="project" value="UniProtKB-ARBA"/>
</dbReference>
<dbReference type="GO" id="GO:0005506">
    <property type="term" value="F:iron ion binding"/>
    <property type="evidence" value="ECO:0007669"/>
    <property type="project" value="InterPro"/>
</dbReference>
<proteinExistence type="predicted"/>
<dbReference type="GO" id="GO:0016125">
    <property type="term" value="P:sterol metabolic process"/>
    <property type="evidence" value="ECO:0007669"/>
    <property type="project" value="TreeGrafter"/>
</dbReference>
<name>A0AA88RFK2_9ASTE</name>
<reference evidence="7" key="1">
    <citation type="submission" date="2022-12" db="EMBL/GenBank/DDBJ databases">
        <title>Draft genome assemblies for two species of Escallonia (Escalloniales).</title>
        <authorList>
            <person name="Chanderbali A."/>
            <person name="Dervinis C."/>
            <person name="Anghel I."/>
            <person name="Soltis D."/>
            <person name="Soltis P."/>
            <person name="Zapata F."/>
        </authorList>
    </citation>
    <scope>NUCLEOTIDE SEQUENCE</scope>
    <source>
        <strain evidence="7">UCBG92.1500</strain>
        <tissue evidence="7">Leaf</tissue>
    </source>
</reference>
<evidence type="ECO:0000313" key="8">
    <source>
        <dbReference type="Proteomes" id="UP001187471"/>
    </source>
</evidence>
<dbReference type="GO" id="GO:0020037">
    <property type="term" value="F:heme binding"/>
    <property type="evidence" value="ECO:0007669"/>
    <property type="project" value="InterPro"/>
</dbReference>
<dbReference type="PRINTS" id="PR00465">
    <property type="entry name" value="EP450IV"/>
</dbReference>
<dbReference type="EMBL" id="JAVXUO010000846">
    <property type="protein sequence ID" value="KAK2988609.1"/>
    <property type="molecule type" value="Genomic_DNA"/>
</dbReference>
<dbReference type="InterPro" id="IPR002403">
    <property type="entry name" value="Cyt_P450_E_grp-IV"/>
</dbReference>
<dbReference type="AlphaFoldDB" id="A0AA88RFK2"/>
<dbReference type="InterPro" id="IPR001128">
    <property type="entry name" value="Cyt_P450"/>
</dbReference>
<gene>
    <name evidence="7" type="ORF">RJ640_026106</name>
</gene>
<sequence>MSATMTTMMSTAPKTSPPSLTPPASLPVRKIPGSYGWPLLGPISDRLDYFWFQGPETFFRKRIEKHGSTVFRTNVPPTFPFFADVNPNVVAVLDCKSFAHLFDMEIVEKKDVLVGDFMPSTSYTGDVRVCAYLDTVEAQHSKIKNFAMDILKRSSSIWVPTLVSSLDTMWSTIESEISTSGSASYIIPLQQFLFGFLTRCIVGADPSSSPEIAKSGYTMLDKWLGLQLLPTVKIGFLQPLEEIFLHSFAYPFALVKGDYNKLVDFVEKEGKEVVRLHFLAFDVIDSYIFFQIQRGETEFKLSRQETIHNLLFILGFNAFGGFSVYFPTLLSALGDDKTGLQDKLREEVREKLGTSPLSFSSVKEMELVQSFVYETLRLNPPVPMQFARARKDFTLSSHDSAYEIKKGELLCGYQPLVMRDPKVFDDPETLVSDRFTKEKGGELLNYLYWSNGPQTGSPTESNKQCAAKDIVTLTASLFLADIFRRYDHIACSSGKITALDVRK</sequence>
<evidence type="ECO:0000256" key="3">
    <source>
        <dbReference type="ARBA" id="ARBA00023004"/>
    </source>
</evidence>
<keyword evidence="4" id="KW-0456">Lyase</keyword>
<dbReference type="PANTHER" id="PTHR24286:SF49">
    <property type="entry name" value="INACTIVE LINOLENATE HYDROPEROXIDE LYASE-RELATED"/>
    <property type="match status" value="1"/>
</dbReference>
<dbReference type="FunFam" id="1.10.630.10:FF:000024">
    <property type="entry name" value="Allene oxide synthase, chloroplastic"/>
    <property type="match status" value="1"/>
</dbReference>
<feature type="compositionally biased region" description="Low complexity" evidence="6">
    <location>
        <begin position="1"/>
        <end position="14"/>
    </location>
</feature>
<accession>A0AA88RFK2</accession>
<evidence type="ECO:0000256" key="5">
    <source>
        <dbReference type="PIRSR" id="PIRSR602403-1"/>
    </source>
</evidence>
<organism evidence="7 8">
    <name type="scientific">Escallonia rubra</name>
    <dbReference type="NCBI Taxonomy" id="112253"/>
    <lineage>
        <taxon>Eukaryota</taxon>
        <taxon>Viridiplantae</taxon>
        <taxon>Streptophyta</taxon>
        <taxon>Embryophyta</taxon>
        <taxon>Tracheophyta</taxon>
        <taxon>Spermatophyta</taxon>
        <taxon>Magnoliopsida</taxon>
        <taxon>eudicotyledons</taxon>
        <taxon>Gunneridae</taxon>
        <taxon>Pentapetalae</taxon>
        <taxon>asterids</taxon>
        <taxon>campanulids</taxon>
        <taxon>Escalloniales</taxon>
        <taxon>Escalloniaceae</taxon>
        <taxon>Escallonia</taxon>
    </lineage>
</organism>
<dbReference type="InterPro" id="IPR036396">
    <property type="entry name" value="Cyt_P450_sf"/>
</dbReference>
<evidence type="ECO:0000256" key="2">
    <source>
        <dbReference type="ARBA" id="ARBA00022723"/>
    </source>
</evidence>
<dbReference type="CDD" id="cd11071">
    <property type="entry name" value="CYP74"/>
    <property type="match status" value="1"/>
</dbReference>
<feature type="region of interest" description="Disordered" evidence="6">
    <location>
        <begin position="1"/>
        <end position="23"/>
    </location>
</feature>
<comment type="caution">
    <text evidence="7">The sequence shown here is derived from an EMBL/GenBank/DDBJ whole genome shotgun (WGS) entry which is preliminary data.</text>
</comment>
<dbReference type="GO" id="GO:0004497">
    <property type="term" value="F:monooxygenase activity"/>
    <property type="evidence" value="ECO:0007669"/>
    <property type="project" value="InterPro"/>
</dbReference>
<keyword evidence="2 5" id="KW-0479">Metal-binding</keyword>
<dbReference type="SUPFAM" id="SSF48264">
    <property type="entry name" value="Cytochrome P450"/>
    <property type="match status" value="1"/>
</dbReference>
<keyword evidence="3 5" id="KW-0408">Iron</keyword>
<protein>
    <submittedName>
        <fullName evidence="7">Uncharacterized protein</fullName>
    </submittedName>
</protein>
<dbReference type="Proteomes" id="UP001187471">
    <property type="component" value="Unassembled WGS sequence"/>
</dbReference>
<comment type="cofactor">
    <cofactor evidence="5">
        <name>heme</name>
        <dbReference type="ChEBI" id="CHEBI:30413"/>
    </cofactor>
</comment>
<evidence type="ECO:0000256" key="6">
    <source>
        <dbReference type="SAM" id="MobiDB-lite"/>
    </source>
</evidence>